<dbReference type="PROSITE" id="PS50160">
    <property type="entry name" value="DNA_LIGASE_A3"/>
    <property type="match status" value="1"/>
</dbReference>
<evidence type="ECO:0000256" key="9">
    <source>
        <dbReference type="ARBA" id="ARBA00023242"/>
    </source>
</evidence>
<keyword evidence="6" id="KW-0547">Nucleotide-binding</keyword>
<dbReference type="PROSITE" id="PS50172">
    <property type="entry name" value="BRCT"/>
    <property type="match status" value="1"/>
</dbReference>
<evidence type="ECO:0000256" key="1">
    <source>
        <dbReference type="ARBA" id="ARBA00001946"/>
    </source>
</evidence>
<evidence type="ECO:0000256" key="11">
    <source>
        <dbReference type="ARBA" id="ARBA00031942"/>
    </source>
</evidence>
<evidence type="ECO:0000256" key="3">
    <source>
        <dbReference type="ARBA" id="ARBA00007572"/>
    </source>
</evidence>
<keyword evidence="16" id="KW-1185">Reference proteome</keyword>
<feature type="region of interest" description="Disordered" evidence="12">
    <location>
        <begin position="151"/>
        <end position="214"/>
    </location>
</feature>
<dbReference type="GO" id="GO:0006310">
    <property type="term" value="P:DNA recombination"/>
    <property type="evidence" value="ECO:0007669"/>
    <property type="project" value="UniProtKB-KW"/>
</dbReference>
<dbReference type="InterPro" id="IPR001357">
    <property type="entry name" value="BRCT_dom"/>
</dbReference>
<evidence type="ECO:0000256" key="2">
    <source>
        <dbReference type="ARBA" id="ARBA00004123"/>
    </source>
</evidence>
<keyword evidence="7" id="KW-0067">ATP-binding</keyword>
<evidence type="ECO:0000256" key="6">
    <source>
        <dbReference type="ARBA" id="ARBA00022741"/>
    </source>
</evidence>
<dbReference type="InParanoid" id="A0A0G4FXQ1"/>
<dbReference type="GO" id="GO:0003910">
    <property type="term" value="F:DNA ligase (ATP) activity"/>
    <property type="evidence" value="ECO:0007669"/>
    <property type="project" value="InterPro"/>
</dbReference>
<feature type="domain" description="ATP-dependent DNA ligase family profile" evidence="13">
    <location>
        <begin position="447"/>
        <end position="572"/>
    </location>
</feature>
<accession>A0A0G4FXQ1</accession>
<keyword evidence="4" id="KW-0436">Ligase</keyword>
<dbReference type="InterPro" id="IPR012309">
    <property type="entry name" value="DNA_ligase_ATP-dep_C"/>
</dbReference>
<organism evidence="15 16">
    <name type="scientific">Vitrella brassicaformis (strain CCMP3155)</name>
    <dbReference type="NCBI Taxonomy" id="1169540"/>
    <lineage>
        <taxon>Eukaryota</taxon>
        <taxon>Sar</taxon>
        <taxon>Alveolata</taxon>
        <taxon>Colpodellida</taxon>
        <taxon>Vitrellaceae</taxon>
        <taxon>Vitrella</taxon>
    </lineage>
</organism>
<dbReference type="EMBL" id="CDMY01000518">
    <property type="protein sequence ID" value="CEM19642.1"/>
    <property type="molecule type" value="Genomic_DNA"/>
</dbReference>
<evidence type="ECO:0000259" key="13">
    <source>
        <dbReference type="PROSITE" id="PS50160"/>
    </source>
</evidence>
<evidence type="ECO:0000256" key="8">
    <source>
        <dbReference type="ARBA" id="ARBA00023172"/>
    </source>
</evidence>
<dbReference type="PANTHER" id="PTHR45997:SF1">
    <property type="entry name" value="DNA LIGASE 4"/>
    <property type="match status" value="1"/>
</dbReference>
<dbReference type="AlphaFoldDB" id="A0A0G4FXQ1"/>
<dbReference type="PANTHER" id="PTHR45997">
    <property type="entry name" value="DNA LIGASE 4"/>
    <property type="match status" value="1"/>
</dbReference>
<dbReference type="SUPFAM" id="SSF50249">
    <property type="entry name" value="Nucleic acid-binding proteins"/>
    <property type="match status" value="1"/>
</dbReference>
<dbReference type="InterPro" id="IPR036420">
    <property type="entry name" value="BRCT_dom_sf"/>
</dbReference>
<evidence type="ECO:0000313" key="15">
    <source>
        <dbReference type="EMBL" id="CEM19642.1"/>
    </source>
</evidence>
<evidence type="ECO:0000259" key="14">
    <source>
        <dbReference type="PROSITE" id="PS50172"/>
    </source>
</evidence>
<keyword evidence="5" id="KW-0677">Repeat</keyword>
<dbReference type="Proteomes" id="UP000041254">
    <property type="component" value="Unassembled WGS sequence"/>
</dbReference>
<evidence type="ECO:0000256" key="10">
    <source>
        <dbReference type="ARBA" id="ARBA00030676"/>
    </source>
</evidence>
<dbReference type="Pfam" id="PF01068">
    <property type="entry name" value="DNA_ligase_A_M"/>
    <property type="match status" value="1"/>
</dbReference>
<dbReference type="STRING" id="1169540.A0A0G4FXQ1"/>
<dbReference type="GO" id="GO:0032807">
    <property type="term" value="C:DNA ligase IV complex"/>
    <property type="evidence" value="ECO:0007669"/>
    <property type="project" value="TreeGrafter"/>
</dbReference>
<dbReference type="InterPro" id="IPR029710">
    <property type="entry name" value="LIG4"/>
</dbReference>
<dbReference type="OMA" id="WHEAMSE"/>
<comment type="similarity">
    <text evidence="3">Belongs to the ATP-dependent DNA ligase family.</text>
</comment>
<evidence type="ECO:0000256" key="5">
    <source>
        <dbReference type="ARBA" id="ARBA00022737"/>
    </source>
</evidence>
<name>A0A0G4FXQ1_VITBC</name>
<feature type="compositionally biased region" description="Low complexity" evidence="12">
    <location>
        <begin position="982"/>
        <end position="1011"/>
    </location>
</feature>
<feature type="domain" description="BRCT" evidence="14">
    <location>
        <begin position="796"/>
        <end position="888"/>
    </location>
</feature>
<dbReference type="VEuPathDB" id="CryptoDB:Vbra_21748"/>
<feature type="compositionally biased region" description="Low complexity" evidence="12">
    <location>
        <begin position="168"/>
        <end position="178"/>
    </location>
</feature>
<gene>
    <name evidence="15" type="ORF">Vbra_21748</name>
</gene>
<dbReference type="PhylomeDB" id="A0A0G4FXQ1"/>
<dbReference type="InterPro" id="IPR012340">
    <property type="entry name" value="NA-bd_OB-fold"/>
</dbReference>
<feature type="region of interest" description="Disordered" evidence="12">
    <location>
        <begin position="737"/>
        <end position="785"/>
    </location>
</feature>
<reference evidence="15 16" key="1">
    <citation type="submission" date="2014-11" db="EMBL/GenBank/DDBJ databases">
        <authorList>
            <person name="Zhu J."/>
            <person name="Qi W."/>
            <person name="Song R."/>
        </authorList>
    </citation>
    <scope>NUCLEOTIDE SEQUENCE [LARGE SCALE GENOMIC DNA]</scope>
</reference>
<dbReference type="Gene3D" id="1.10.3260.10">
    <property type="entry name" value="DNA ligase, ATP-dependent, N-terminal domain"/>
    <property type="match status" value="1"/>
</dbReference>
<dbReference type="GO" id="GO:0006303">
    <property type="term" value="P:double-strand break repair via nonhomologous end joining"/>
    <property type="evidence" value="ECO:0007669"/>
    <property type="project" value="TreeGrafter"/>
</dbReference>
<dbReference type="Gene3D" id="3.40.50.10190">
    <property type="entry name" value="BRCT domain"/>
    <property type="match status" value="1"/>
</dbReference>
<sequence length="1098" mass="122764">MPKLLSCENVLFMEVVKLLEAIKQKPKPTDKMAILENYTKKFDETCDLYPLFRLLMPQADQDRSVYGMKEYVLAKVYGSGSVLSLPEAERNRLKKFRDPEYQKGRPVVTGDFGDVLYSVLVNRIQAPAKKLTVGGLNQLLDQLHQSWDAKQLERRQQGDDKDADDNPEGGAEAAEPAAAGGGGGGGGGGAEGEHVEEDGDVKMEGDGGVGGGSSAAAAAAVAAGGGGGADKDKGKTKLPRITKEQALRQITHSASAAEQKWIARIILKDLKCGIKHETVIKRLSPEAEEEYKNTSSLKVVLDLIRKRRPGDVDDTRAPVGGIRIGHCCQVVSGDVLNMEHVAKLFAPGPQGEQPRWAAEPKLDGWRMQVHIAKHKHDDTGKEPEVFMFVPRHKKDHTQITYAKADIIPALIESSKVDELIVDGEMVVWDKDQQRCGGFHFHKPVANGEMEGLQIAYYAFDLLHVKNEGQVYHVLDQPLYKRREHLKRVLREVPNRVMLTPHKEVFTKDEITQEYNRHIDADEEGMMLKNLNGPYLRGQRKNSGWFKLKPDYGGDTMDLLVVGGFLGETSGRRNHSSSELVDHITHFLVAVRKKTEEGEDKAESLNHVIPITKIGTGFTMEELRSARNHVRNHVIQYKRPSDAPWFPPDWRPSAKVKPHLVWPPSKGWVMEVVCAEIVDADDFPFSHDGIRKTLRHPRVPFRKGASAFMRDDKQPIDAEDEDSIAKWLSGDPFTRNNRIRVRRAGGDDENGGGGSSDEGEGAPERKKAKKSHHRRDGPLQRGIIDSQKPIDVSHVVPISDLFKNEQFHFLGEDEEFSRAVLTVRVVELGADKMVPVHYKPLTTTRVIAPKETYNTRCFHRRWQKEVIRPQWIIDCMEQNRKLDLHPRYLVHSSPELDEKWADLMDQYGDLYYEDVTPEGLAKLMDSMPTPPPDSEAAKTAEYLMERYPNLMRTKQMPYVGMRVYIDQPNYLREYIGSTPRPRPSAAPAASASASASAAGGARPAAPRQAPAASRHDLKAGCDELDRMTEEMERGLVALKMSQRGARIVDTQGMATHIVTTDNGVCKVVEVRSGGVLEMEESDDDDIPYDNPLDVMEEDT</sequence>
<dbReference type="InterPro" id="IPR012308">
    <property type="entry name" value="DNA_ligase_ATP-dep_N"/>
</dbReference>
<evidence type="ECO:0000313" key="16">
    <source>
        <dbReference type="Proteomes" id="UP000041254"/>
    </source>
</evidence>
<keyword evidence="8" id="KW-0233">DNA recombination</keyword>
<evidence type="ECO:0000256" key="7">
    <source>
        <dbReference type="ARBA" id="ARBA00022840"/>
    </source>
</evidence>
<dbReference type="SUPFAM" id="SSF56091">
    <property type="entry name" value="DNA ligase/mRNA capping enzyme, catalytic domain"/>
    <property type="match status" value="1"/>
</dbReference>
<protein>
    <recommendedName>
        <fullName evidence="11">DNA ligase IV</fullName>
    </recommendedName>
    <alternativeName>
        <fullName evidence="10">Polydeoxyribonucleotide synthase [ATP] 4</fullName>
    </alternativeName>
</protein>
<dbReference type="Gene3D" id="2.40.50.140">
    <property type="entry name" value="Nucleic acid-binding proteins"/>
    <property type="match status" value="1"/>
</dbReference>
<keyword evidence="9" id="KW-0539">Nucleus</keyword>
<dbReference type="SUPFAM" id="SSF52113">
    <property type="entry name" value="BRCT domain"/>
    <property type="match status" value="1"/>
</dbReference>
<dbReference type="Pfam" id="PF04679">
    <property type="entry name" value="DNA_ligase_A_C"/>
    <property type="match status" value="1"/>
</dbReference>
<feature type="region of interest" description="Disordered" evidence="12">
    <location>
        <begin position="1079"/>
        <end position="1098"/>
    </location>
</feature>
<dbReference type="SMART" id="SM00292">
    <property type="entry name" value="BRCT"/>
    <property type="match status" value="1"/>
</dbReference>
<dbReference type="Pfam" id="PF04675">
    <property type="entry name" value="DNA_ligase_A_N"/>
    <property type="match status" value="2"/>
</dbReference>
<dbReference type="InterPro" id="IPR036599">
    <property type="entry name" value="DNA_ligase_N_sf"/>
</dbReference>
<evidence type="ECO:0000256" key="4">
    <source>
        <dbReference type="ARBA" id="ARBA00022598"/>
    </source>
</evidence>
<proteinExistence type="inferred from homology"/>
<dbReference type="OrthoDB" id="434325at2759"/>
<dbReference type="Gene3D" id="3.30.470.30">
    <property type="entry name" value="DNA ligase/mRNA capping enzyme"/>
    <property type="match status" value="1"/>
</dbReference>
<feature type="region of interest" description="Disordered" evidence="12">
    <location>
        <begin position="974"/>
        <end position="1015"/>
    </location>
</feature>
<feature type="compositionally biased region" description="Basic and acidic residues" evidence="12">
    <location>
        <begin position="151"/>
        <end position="160"/>
    </location>
</feature>
<dbReference type="GO" id="GO:0003677">
    <property type="term" value="F:DNA binding"/>
    <property type="evidence" value="ECO:0007669"/>
    <property type="project" value="InterPro"/>
</dbReference>
<comment type="subcellular location">
    <subcellularLocation>
        <location evidence="2">Nucleus</location>
    </subcellularLocation>
</comment>
<dbReference type="GO" id="GO:0006297">
    <property type="term" value="P:nucleotide-excision repair, DNA gap filling"/>
    <property type="evidence" value="ECO:0007669"/>
    <property type="project" value="TreeGrafter"/>
</dbReference>
<comment type="cofactor">
    <cofactor evidence="1">
        <name>Mg(2+)</name>
        <dbReference type="ChEBI" id="CHEBI:18420"/>
    </cofactor>
</comment>
<feature type="region of interest" description="Disordered" evidence="12">
    <location>
        <begin position="704"/>
        <end position="723"/>
    </location>
</feature>
<dbReference type="InterPro" id="IPR012310">
    <property type="entry name" value="DNA_ligase_ATP-dep_cent"/>
</dbReference>
<evidence type="ECO:0000256" key="12">
    <source>
        <dbReference type="SAM" id="MobiDB-lite"/>
    </source>
</evidence>
<dbReference type="GO" id="GO:0005524">
    <property type="term" value="F:ATP binding"/>
    <property type="evidence" value="ECO:0007669"/>
    <property type="project" value="UniProtKB-KW"/>
</dbReference>
<feature type="compositionally biased region" description="Gly residues" evidence="12">
    <location>
        <begin position="179"/>
        <end position="190"/>
    </location>
</feature>
<feature type="compositionally biased region" description="Basic residues" evidence="12">
    <location>
        <begin position="765"/>
        <end position="774"/>
    </location>
</feature>